<keyword evidence="5 6" id="KW-0472">Membrane</keyword>
<keyword evidence="8" id="KW-1185">Reference proteome</keyword>
<feature type="transmembrane region" description="Helical" evidence="6">
    <location>
        <begin position="176"/>
        <end position="199"/>
    </location>
</feature>
<evidence type="ECO:0000256" key="3">
    <source>
        <dbReference type="ARBA" id="ARBA00022692"/>
    </source>
</evidence>
<gene>
    <name evidence="7" type="ORF">HYG87_08495</name>
</gene>
<feature type="transmembrane region" description="Helical" evidence="6">
    <location>
        <begin position="96"/>
        <end position="115"/>
    </location>
</feature>
<dbReference type="EMBL" id="CP058560">
    <property type="protein sequence ID" value="QUH23795.1"/>
    <property type="molecule type" value="Genomic_DNA"/>
</dbReference>
<dbReference type="InterPro" id="IPR026046">
    <property type="entry name" value="UBIAD1"/>
</dbReference>
<dbReference type="OrthoDB" id="26687at2157"/>
<sequence length="308" mass="34535">MEITRNNLLKIIKLGRMQFLIAGFILYSLGGLLAGLIMEDFSVFRFLFGYAILMPAHLSVSYSNDYFDQEADSFNTTHGFTGGSGILLENPHLIPFSHYFSLFLIGLSLSLALLFSWYYSSLAFFIWALFGNLLGYYYSAPPLKLSYRGLGEISTVLTGLIIPGFGYLALTGYIDLKILLFSLPLMIFQLLFICSVEIPDREADIRGGKNNLIVRYGRKTGFRIMGFCAVSGSILLGLLFFSGIYPEVINFRVILALCMILMVPGVYGFIKRPVERPEATRLSFLILNSLVILALANASYFAYLLFFL</sequence>
<reference evidence="7" key="1">
    <citation type="submission" date="2020-07" db="EMBL/GenBank/DDBJ databases">
        <title>Methanobacterium. sp. MethCan genome.</title>
        <authorList>
            <person name="Postec A."/>
            <person name="Quemeneur M."/>
        </authorList>
    </citation>
    <scope>NUCLEOTIDE SEQUENCE</scope>
    <source>
        <strain evidence="7">MethCAN</strain>
    </source>
</reference>
<dbReference type="InterPro" id="IPR000537">
    <property type="entry name" value="UbiA_prenyltransferase"/>
</dbReference>
<feature type="transmembrane region" description="Helical" evidence="6">
    <location>
        <begin position="282"/>
        <end position="306"/>
    </location>
</feature>
<feature type="transmembrane region" description="Helical" evidence="6">
    <location>
        <begin position="121"/>
        <end position="138"/>
    </location>
</feature>
<evidence type="ECO:0000256" key="1">
    <source>
        <dbReference type="ARBA" id="ARBA00004651"/>
    </source>
</evidence>
<dbReference type="PANTHER" id="PTHR13929">
    <property type="entry name" value="1,4-DIHYDROXY-2-NAPHTHOATE OCTAPRENYLTRANSFERASE"/>
    <property type="match status" value="1"/>
</dbReference>
<dbReference type="GO" id="GO:0042371">
    <property type="term" value="P:vitamin K biosynthetic process"/>
    <property type="evidence" value="ECO:0007669"/>
    <property type="project" value="TreeGrafter"/>
</dbReference>
<evidence type="ECO:0000313" key="7">
    <source>
        <dbReference type="EMBL" id="QUH23795.1"/>
    </source>
</evidence>
<proteinExistence type="predicted"/>
<feature type="transmembrane region" description="Helical" evidence="6">
    <location>
        <begin position="251"/>
        <end position="270"/>
    </location>
</feature>
<evidence type="ECO:0000313" key="8">
    <source>
        <dbReference type="Proteomes" id="UP000681041"/>
    </source>
</evidence>
<keyword evidence="3 6" id="KW-0812">Transmembrane</keyword>
<evidence type="ECO:0000256" key="4">
    <source>
        <dbReference type="ARBA" id="ARBA00022989"/>
    </source>
</evidence>
<dbReference type="Proteomes" id="UP000681041">
    <property type="component" value="Chromosome"/>
</dbReference>
<dbReference type="KEGG" id="meme:HYG87_08495"/>
<dbReference type="GO" id="GO:0004659">
    <property type="term" value="F:prenyltransferase activity"/>
    <property type="evidence" value="ECO:0007669"/>
    <property type="project" value="InterPro"/>
</dbReference>
<feature type="transmembrane region" description="Helical" evidence="6">
    <location>
        <begin position="20"/>
        <end position="37"/>
    </location>
</feature>
<dbReference type="GO" id="GO:0005886">
    <property type="term" value="C:plasma membrane"/>
    <property type="evidence" value="ECO:0007669"/>
    <property type="project" value="UniProtKB-SubCell"/>
</dbReference>
<dbReference type="AlphaFoldDB" id="A0A8T8K8A3"/>
<dbReference type="PANTHER" id="PTHR13929:SF0">
    <property type="entry name" value="UBIA PRENYLTRANSFERASE DOMAIN-CONTAINING PROTEIN 1"/>
    <property type="match status" value="1"/>
</dbReference>
<evidence type="ECO:0000256" key="5">
    <source>
        <dbReference type="ARBA" id="ARBA00023136"/>
    </source>
</evidence>
<dbReference type="RefSeq" id="WP_211532752.1">
    <property type="nucleotide sequence ID" value="NZ_CP058560.1"/>
</dbReference>
<dbReference type="Pfam" id="PF01040">
    <property type="entry name" value="UbiA"/>
    <property type="match status" value="1"/>
</dbReference>
<comment type="subcellular location">
    <subcellularLocation>
        <location evidence="1">Cell membrane</location>
        <topology evidence="1">Multi-pass membrane protein</topology>
    </subcellularLocation>
</comment>
<feature type="transmembrane region" description="Helical" evidence="6">
    <location>
        <begin position="150"/>
        <end position="170"/>
    </location>
</feature>
<dbReference type="GeneID" id="64820798"/>
<keyword evidence="4 6" id="KW-1133">Transmembrane helix</keyword>
<name>A0A8T8K8A3_9EURY</name>
<keyword evidence="2" id="KW-0808">Transferase</keyword>
<dbReference type="CDD" id="cd13962">
    <property type="entry name" value="PT_UbiA_UBIAD1"/>
    <property type="match status" value="1"/>
</dbReference>
<evidence type="ECO:0000256" key="2">
    <source>
        <dbReference type="ARBA" id="ARBA00022679"/>
    </source>
</evidence>
<protein>
    <submittedName>
        <fullName evidence="7">Prenyltransferase</fullName>
    </submittedName>
</protein>
<dbReference type="GO" id="GO:0009234">
    <property type="term" value="P:menaquinone biosynthetic process"/>
    <property type="evidence" value="ECO:0007669"/>
    <property type="project" value="TreeGrafter"/>
</dbReference>
<feature type="transmembrane region" description="Helical" evidence="6">
    <location>
        <begin position="220"/>
        <end position="245"/>
    </location>
</feature>
<organism evidence="7 8">
    <name type="scientific">Methanobacterium alkalithermotolerans</name>
    <dbReference type="NCBI Taxonomy" id="2731220"/>
    <lineage>
        <taxon>Archaea</taxon>
        <taxon>Methanobacteriati</taxon>
        <taxon>Methanobacteriota</taxon>
        <taxon>Methanomada group</taxon>
        <taxon>Methanobacteria</taxon>
        <taxon>Methanobacteriales</taxon>
        <taxon>Methanobacteriaceae</taxon>
        <taxon>Methanobacterium</taxon>
    </lineage>
</organism>
<evidence type="ECO:0000256" key="6">
    <source>
        <dbReference type="SAM" id="Phobius"/>
    </source>
</evidence>
<accession>A0A8T8K8A3</accession>